<feature type="compositionally biased region" description="Polar residues" evidence="1">
    <location>
        <begin position="471"/>
        <end position="490"/>
    </location>
</feature>
<evidence type="ECO:0000256" key="1">
    <source>
        <dbReference type="SAM" id="MobiDB-lite"/>
    </source>
</evidence>
<dbReference type="AlphaFoldDB" id="A0AAX4KJS7"/>
<feature type="region of interest" description="Disordered" evidence="1">
    <location>
        <begin position="366"/>
        <end position="490"/>
    </location>
</feature>
<feature type="region of interest" description="Disordered" evidence="1">
    <location>
        <begin position="97"/>
        <end position="124"/>
    </location>
</feature>
<protein>
    <submittedName>
        <fullName evidence="3">Uncharacterized protein</fullName>
    </submittedName>
</protein>
<proteinExistence type="predicted"/>
<dbReference type="RefSeq" id="XP_066083510.1">
    <property type="nucleotide sequence ID" value="XM_066227413.1"/>
</dbReference>
<feature type="compositionally biased region" description="Polar residues" evidence="1">
    <location>
        <begin position="366"/>
        <end position="387"/>
    </location>
</feature>
<evidence type="ECO:0000256" key="2">
    <source>
        <dbReference type="SAM" id="SignalP"/>
    </source>
</evidence>
<feature type="chain" id="PRO_5043455646" evidence="2">
    <location>
        <begin position="22"/>
        <end position="799"/>
    </location>
</feature>
<feature type="signal peptide" evidence="2">
    <location>
        <begin position="1"/>
        <end position="21"/>
    </location>
</feature>
<feature type="region of interest" description="Disordered" evidence="1">
    <location>
        <begin position="581"/>
        <end position="629"/>
    </location>
</feature>
<feature type="compositionally biased region" description="Basic and acidic residues" evidence="1">
    <location>
        <begin position="30"/>
        <end position="39"/>
    </location>
</feature>
<keyword evidence="4" id="KW-1185">Reference proteome</keyword>
<dbReference type="GeneID" id="91102425"/>
<accession>A0AAX4KJS7</accession>
<gene>
    <name evidence="3" type="ORF">V865_003622</name>
</gene>
<feature type="region of interest" description="Disordered" evidence="1">
    <location>
        <begin position="539"/>
        <end position="569"/>
    </location>
</feature>
<dbReference type="EMBL" id="CP144089">
    <property type="protein sequence ID" value="WWD05543.1"/>
    <property type="molecule type" value="Genomic_DNA"/>
</dbReference>
<keyword evidence="2" id="KW-0732">Signal</keyword>
<dbReference type="Proteomes" id="UP001358614">
    <property type="component" value="Chromosome 1"/>
</dbReference>
<feature type="region of interest" description="Disordered" evidence="1">
    <location>
        <begin position="23"/>
        <end position="54"/>
    </location>
</feature>
<feature type="compositionally biased region" description="Low complexity" evidence="1">
    <location>
        <begin position="587"/>
        <end position="622"/>
    </location>
</feature>
<sequence>MKTSTSFAILALLASAGTTFAAPLPHHSNHKDSDVESGHRGGHHHSRAEHPSTHHILDAAVDVDMDTHRGKHTNGKHHHARADPLSVTKPLTGALGLPTADKLPNGSTNGHKMGKTKGSNANQPLTKTLSPTSDSIHGSLKPLNSDTTKVGQQLNHPNSGSIGHLGKTADDALEPQETQISKNVLPRGVVSSAIGGNSVTKPVQTAATGLGNNVATVNNNGKNDIPVAGSVVRPVTSGSQAVPGVTGGLGQGVKTVTSGGDNIAPPTLTSTLLNSKSGVLDLNNGLLGPNGGVVGTARKAVPGVTGTLTNGQGALVNSQTVTGTVGKVPGTVGGVTDSANVDPVSNQAYQINTDDTESDVKTVSDNGITQANDHGPNQTNKKVNSSAFKGDGLDHRLNGHGSDGTKDRTTELISDNTSNVKQTSQDTTGIDNNNTSKNVNNINPTVNAVTTSNGSSSTSGLKKTSDGTMKTVDQSTDQAIPSSSQKNKGTLVTANNDNANAKIIQTPGKSDKIAETNTNDVTGSKSSGDNVNIKVAVPQHQATQNQGNTSGGLVNNGNKIGPNDQRGNVVQEVGDGKILKQNIVNPSSSSSAKHTSSATKPHSTSTPSHSYLAAASHSASASKDSNHPASVRPQVFVEYTSFASSPSSTIASQSASVASTTPLAQAQVHSGTVQVDKNQQSTTDVKLPLTSSLYLPLPSTTSKTLKTATTKPRQAQVTYGQKGQHVVACDGQKHQPNDVIDECIKADLLDFKPNQTEACPTDMQHDIQYGLSTDMLKNDQQANKEIQKYVRLCLKASAL</sequence>
<name>A0AAX4KJS7_9TREE</name>
<evidence type="ECO:0000313" key="3">
    <source>
        <dbReference type="EMBL" id="WWD05543.1"/>
    </source>
</evidence>
<reference evidence="3 4" key="1">
    <citation type="submission" date="2024-01" db="EMBL/GenBank/DDBJ databases">
        <title>Comparative genomics of Cryptococcus and Kwoniella reveals pathogenesis evolution and contrasting modes of karyotype evolution via chromosome fusion or intercentromeric recombination.</title>
        <authorList>
            <person name="Coelho M.A."/>
            <person name="David-Palma M."/>
            <person name="Shea T."/>
            <person name="Bowers K."/>
            <person name="McGinley-Smith S."/>
            <person name="Mohammad A.W."/>
            <person name="Gnirke A."/>
            <person name="Yurkov A.M."/>
            <person name="Nowrousian M."/>
            <person name="Sun S."/>
            <person name="Cuomo C.A."/>
            <person name="Heitman J."/>
        </authorList>
    </citation>
    <scope>NUCLEOTIDE SEQUENCE [LARGE SCALE GENOMIC DNA]</scope>
    <source>
        <strain evidence="3 4">PYCC6329</strain>
    </source>
</reference>
<feature type="compositionally biased region" description="Low complexity" evidence="1">
    <location>
        <begin position="432"/>
        <end position="468"/>
    </location>
</feature>
<feature type="compositionally biased region" description="Polar residues" evidence="1">
    <location>
        <begin position="411"/>
        <end position="431"/>
    </location>
</feature>
<dbReference type="KEGG" id="ker:91102425"/>
<feature type="compositionally biased region" description="Polar residues" evidence="1">
    <location>
        <begin position="540"/>
        <end position="558"/>
    </location>
</feature>
<organism evidence="3 4">
    <name type="scientific">Kwoniella europaea PYCC6329</name>
    <dbReference type="NCBI Taxonomy" id="1423913"/>
    <lineage>
        <taxon>Eukaryota</taxon>
        <taxon>Fungi</taxon>
        <taxon>Dikarya</taxon>
        <taxon>Basidiomycota</taxon>
        <taxon>Agaricomycotina</taxon>
        <taxon>Tremellomycetes</taxon>
        <taxon>Tremellales</taxon>
        <taxon>Cryptococcaceae</taxon>
        <taxon>Kwoniella</taxon>
    </lineage>
</organism>
<evidence type="ECO:0000313" key="4">
    <source>
        <dbReference type="Proteomes" id="UP001358614"/>
    </source>
</evidence>
<feature type="compositionally biased region" description="Basic and acidic residues" evidence="1">
    <location>
        <begin position="391"/>
        <end position="410"/>
    </location>
</feature>